<keyword evidence="15 19" id="KW-1133">Transmembrane helix</keyword>
<dbReference type="InterPro" id="IPR023214">
    <property type="entry name" value="HAD_sf"/>
</dbReference>
<dbReference type="GO" id="GO:1990573">
    <property type="term" value="P:potassium ion import across plasma membrane"/>
    <property type="evidence" value="ECO:0007669"/>
    <property type="project" value="TreeGrafter"/>
</dbReference>
<evidence type="ECO:0000256" key="8">
    <source>
        <dbReference type="ARBA" id="ARBA00022519"/>
    </source>
</evidence>
<feature type="domain" description="Cation-transporting P-type ATPase N-terminal" evidence="20">
    <location>
        <begin position="8"/>
        <end position="81"/>
    </location>
</feature>
<dbReference type="Pfam" id="PF00690">
    <property type="entry name" value="Cation_ATPase_N"/>
    <property type="match status" value="1"/>
</dbReference>
<evidence type="ECO:0000256" key="17">
    <source>
        <dbReference type="ARBA" id="ARBA00029806"/>
    </source>
</evidence>
<evidence type="ECO:0000256" key="4">
    <source>
        <dbReference type="ARBA" id="ARBA00008746"/>
    </source>
</evidence>
<keyword evidence="16 19" id="KW-0472">Membrane</keyword>
<dbReference type="HOGENOM" id="CLU_002360_8_0_9"/>
<dbReference type="GO" id="GO:0015444">
    <property type="term" value="F:P-type magnesium transporter activity"/>
    <property type="evidence" value="ECO:0007669"/>
    <property type="project" value="UniProtKB-EC"/>
</dbReference>
<dbReference type="EC" id="7.2.2.14" evidence="5"/>
<evidence type="ECO:0000256" key="13">
    <source>
        <dbReference type="ARBA" id="ARBA00022842"/>
    </source>
</evidence>
<feature type="transmembrane region" description="Helical" evidence="19">
    <location>
        <begin position="65"/>
        <end position="84"/>
    </location>
</feature>
<dbReference type="RefSeq" id="WP_005399258.1">
    <property type="nucleotide sequence ID" value="NZ_JH601089.1"/>
</dbReference>
<sequence length="370" mass="40685">MLFSLPKFKISLSPQELFEKYNSSISGITEEYREESRENFGENKIQTNKRKSIFERIASAFGDPFTLILISLSIISLFTGVIFAEEGDKNPITSIIIIIMVLMSGGLRLIQETKSGQVSEKLLEMIETTCTIRKDNGQVTEIPIDEIVVGDIVLLSAGDMIPADLRILESKDLFVSQSALTGESMTVEKFKDNTVESNAPLDLTNLAFMGTNIISGTAVAIVVATGMDTIFGSIANSLNTEKENTSFETGINSVSMILIRFMLIMVPIVFVITGFTKGHWFDSLIFAISIAVGLTPEMLPMIITSCLSVVSMEMAKKKVIIKNLNSIQSLGAMNVLCTDKTGTLTEDKIVLQYHLDINGEDNTRVLDMVF</sequence>
<dbReference type="GO" id="GO:1902600">
    <property type="term" value="P:proton transmembrane transport"/>
    <property type="evidence" value="ECO:0007669"/>
    <property type="project" value="TreeGrafter"/>
</dbReference>
<dbReference type="InterPro" id="IPR018303">
    <property type="entry name" value="ATPase_P-typ_P_site"/>
</dbReference>
<evidence type="ECO:0000256" key="16">
    <source>
        <dbReference type="ARBA" id="ARBA00023136"/>
    </source>
</evidence>
<evidence type="ECO:0000256" key="3">
    <source>
        <dbReference type="ARBA" id="ARBA00005675"/>
    </source>
</evidence>
<dbReference type="PATRIC" id="fig|883114.3.peg.1741"/>
<accession>H3NQY3</accession>
<dbReference type="FunFam" id="2.70.150.10:FF:000160">
    <property type="entry name" value="Sarcoplasmic/endoplasmic reticulum calcium ATPase 1"/>
    <property type="match status" value="1"/>
</dbReference>
<evidence type="ECO:0000256" key="18">
    <source>
        <dbReference type="ARBA" id="ARBA00047295"/>
    </source>
</evidence>
<name>H3NQY3_9FIRM</name>
<dbReference type="InterPro" id="IPR004014">
    <property type="entry name" value="ATPase_P-typ_cation-transptr_N"/>
</dbReference>
<dbReference type="InterPro" id="IPR023298">
    <property type="entry name" value="ATPase_P-typ_TM_dom_sf"/>
</dbReference>
<comment type="similarity">
    <text evidence="3">Belongs to the cation transport ATPase (P-type) (TC 3.A.3) family. Type IIA subfamily.</text>
</comment>
<dbReference type="Gene3D" id="3.40.50.1000">
    <property type="entry name" value="HAD superfamily/HAD-like"/>
    <property type="match status" value="1"/>
</dbReference>
<feature type="transmembrane region" description="Helical" evidence="19">
    <location>
        <begin position="284"/>
        <end position="310"/>
    </location>
</feature>
<gene>
    <name evidence="21" type="ORF">HMPREF9709_01744</name>
</gene>
<dbReference type="STRING" id="883114.HMPREF9709_01744"/>
<dbReference type="GeneID" id="96999900"/>
<dbReference type="SMART" id="SM00831">
    <property type="entry name" value="Cation_ATPase_N"/>
    <property type="match status" value="1"/>
</dbReference>
<dbReference type="Gene3D" id="2.70.150.10">
    <property type="entry name" value="Calcium-transporting ATPase, cytoplasmic transduction domain A"/>
    <property type="match status" value="1"/>
</dbReference>
<dbReference type="InterPro" id="IPR001757">
    <property type="entry name" value="P_typ_ATPase"/>
</dbReference>
<evidence type="ECO:0000256" key="11">
    <source>
        <dbReference type="ARBA" id="ARBA00022741"/>
    </source>
</evidence>
<dbReference type="GO" id="GO:0006883">
    <property type="term" value="P:intracellular sodium ion homeostasis"/>
    <property type="evidence" value="ECO:0007669"/>
    <property type="project" value="TreeGrafter"/>
</dbReference>
<evidence type="ECO:0000256" key="2">
    <source>
        <dbReference type="ARBA" id="ARBA00004429"/>
    </source>
</evidence>
<evidence type="ECO:0000256" key="15">
    <source>
        <dbReference type="ARBA" id="ARBA00022989"/>
    </source>
</evidence>
<dbReference type="Pfam" id="PF00122">
    <property type="entry name" value="E1-E2_ATPase"/>
    <property type="match status" value="1"/>
</dbReference>
<evidence type="ECO:0000256" key="9">
    <source>
        <dbReference type="ARBA" id="ARBA00022553"/>
    </source>
</evidence>
<evidence type="ECO:0000256" key="14">
    <source>
        <dbReference type="ARBA" id="ARBA00022967"/>
    </source>
</evidence>
<dbReference type="PANTHER" id="PTHR43294:SF21">
    <property type="entry name" value="CATION TRANSPORTING ATPASE"/>
    <property type="match status" value="1"/>
</dbReference>
<feature type="transmembrane region" description="Helical" evidence="19">
    <location>
        <begin position="257"/>
        <end position="278"/>
    </location>
</feature>
<dbReference type="InterPro" id="IPR006415">
    <property type="entry name" value="P-type_ATPase_IIIB"/>
</dbReference>
<evidence type="ECO:0000256" key="1">
    <source>
        <dbReference type="ARBA" id="ARBA00003954"/>
    </source>
</evidence>
<comment type="caution">
    <text evidence="21">The sequence shown here is derived from an EMBL/GenBank/DDBJ whole genome shotgun (WGS) entry which is preliminary data.</text>
</comment>
<dbReference type="SUPFAM" id="SSF81653">
    <property type="entry name" value="Calcium ATPase, transduction domain A"/>
    <property type="match status" value="1"/>
</dbReference>
<comment type="catalytic activity">
    <reaction evidence="18">
        <text>Mg(2+)(out) + ATP + H2O = Mg(2+)(in) + ADP + phosphate + H(+)</text>
        <dbReference type="Rhea" id="RHEA:10260"/>
        <dbReference type="ChEBI" id="CHEBI:15377"/>
        <dbReference type="ChEBI" id="CHEBI:15378"/>
        <dbReference type="ChEBI" id="CHEBI:18420"/>
        <dbReference type="ChEBI" id="CHEBI:30616"/>
        <dbReference type="ChEBI" id="CHEBI:43474"/>
        <dbReference type="ChEBI" id="CHEBI:456216"/>
        <dbReference type="EC" id="7.2.2.14"/>
    </reaction>
</comment>
<dbReference type="Gene3D" id="1.20.1110.10">
    <property type="entry name" value="Calcium-transporting ATPase, transmembrane domain"/>
    <property type="match status" value="1"/>
</dbReference>
<dbReference type="AlphaFoldDB" id="H3NQY3"/>
<evidence type="ECO:0000256" key="12">
    <source>
        <dbReference type="ARBA" id="ARBA00022840"/>
    </source>
</evidence>
<reference evidence="21 22" key="1">
    <citation type="submission" date="2012-01" db="EMBL/GenBank/DDBJ databases">
        <title>The Genome Sequence of Helcococcus kunzii ATCC 51366.</title>
        <authorList>
            <consortium name="The Broad Institute Genome Sequencing Platform"/>
            <person name="Earl A."/>
            <person name="Ward D."/>
            <person name="Feldgarden M."/>
            <person name="Gevers D."/>
            <person name="Huys G."/>
            <person name="Young S.K."/>
            <person name="Zeng Q."/>
            <person name="Gargeya S."/>
            <person name="Fitzgerald M."/>
            <person name="Haas B."/>
            <person name="Abouelleil A."/>
            <person name="Alvarado L."/>
            <person name="Arachchi H.M."/>
            <person name="Berlin A."/>
            <person name="Chapman S.B."/>
            <person name="Gearin G."/>
            <person name="Goldberg J."/>
            <person name="Griggs A."/>
            <person name="Gujja S."/>
            <person name="Hansen M."/>
            <person name="Heiman D."/>
            <person name="Howarth C."/>
            <person name="Larimer J."/>
            <person name="Lui A."/>
            <person name="MacDonald P.J.P."/>
            <person name="McCowen C."/>
            <person name="Montmayeur A."/>
            <person name="Murphy C."/>
            <person name="Neiman D."/>
            <person name="Pearson M."/>
            <person name="Priest M."/>
            <person name="Roberts A."/>
            <person name="Saif S."/>
            <person name="Shea T."/>
            <person name="Sisk P."/>
            <person name="Stolte C."/>
            <person name="Sykes S."/>
            <person name="Wortman J."/>
            <person name="Nusbaum C."/>
            <person name="Birren B."/>
        </authorList>
    </citation>
    <scope>NUCLEOTIDE SEQUENCE [LARGE SCALE GENOMIC DNA]</scope>
    <source>
        <strain evidence="21 22">ATCC 51366</strain>
    </source>
</reference>
<keyword evidence="22" id="KW-1185">Reference proteome</keyword>
<dbReference type="GO" id="GO:0005524">
    <property type="term" value="F:ATP binding"/>
    <property type="evidence" value="ECO:0007669"/>
    <property type="project" value="UniProtKB-KW"/>
</dbReference>
<feature type="transmembrane region" description="Helical" evidence="19">
    <location>
        <begin position="90"/>
        <end position="110"/>
    </location>
</feature>
<dbReference type="PANTHER" id="PTHR43294">
    <property type="entry name" value="SODIUM/POTASSIUM-TRANSPORTING ATPASE SUBUNIT ALPHA"/>
    <property type="match status" value="1"/>
</dbReference>
<evidence type="ECO:0000313" key="22">
    <source>
        <dbReference type="Proteomes" id="UP000004191"/>
    </source>
</evidence>
<evidence type="ECO:0000256" key="6">
    <source>
        <dbReference type="ARBA" id="ARBA00013555"/>
    </source>
</evidence>
<keyword evidence="11" id="KW-0547">Nucleotide-binding</keyword>
<keyword evidence="8" id="KW-0997">Cell inner membrane</keyword>
<dbReference type="GO" id="GO:0036376">
    <property type="term" value="P:sodium ion export across plasma membrane"/>
    <property type="evidence" value="ECO:0007669"/>
    <property type="project" value="TreeGrafter"/>
</dbReference>
<keyword evidence="12" id="KW-0067">ATP-binding</keyword>
<dbReference type="NCBIfam" id="TIGR01494">
    <property type="entry name" value="ATPase_P-type"/>
    <property type="match status" value="1"/>
</dbReference>
<dbReference type="EMBL" id="AGEI01000032">
    <property type="protein sequence ID" value="EHR31931.1"/>
    <property type="molecule type" value="Genomic_DNA"/>
</dbReference>
<dbReference type="PRINTS" id="PR01836">
    <property type="entry name" value="MGATPASE"/>
</dbReference>
<organism evidence="21 22">
    <name type="scientific">Helcococcus kunzii ATCC 51366</name>
    <dbReference type="NCBI Taxonomy" id="883114"/>
    <lineage>
        <taxon>Bacteria</taxon>
        <taxon>Bacillati</taxon>
        <taxon>Bacillota</taxon>
        <taxon>Tissierellia</taxon>
        <taxon>Tissierellales</taxon>
        <taxon>Peptoniphilaceae</taxon>
        <taxon>Helcococcus</taxon>
    </lineage>
</organism>
<evidence type="ECO:0000259" key="20">
    <source>
        <dbReference type="SMART" id="SM00831"/>
    </source>
</evidence>
<dbReference type="GO" id="GO:0005886">
    <property type="term" value="C:plasma membrane"/>
    <property type="evidence" value="ECO:0007669"/>
    <property type="project" value="UniProtKB-SubCell"/>
</dbReference>
<comment type="similarity">
    <text evidence="4">Belongs to the cation transport ATPase (P-type) (TC 3.A.3) family. Type IIIB subfamily.</text>
</comment>
<keyword evidence="14" id="KW-1278">Translocase</keyword>
<evidence type="ECO:0000256" key="19">
    <source>
        <dbReference type="SAM" id="Phobius"/>
    </source>
</evidence>
<comment type="subcellular location">
    <subcellularLocation>
        <location evidence="2">Cell inner membrane</location>
        <topology evidence="2">Multi-pass membrane protein</topology>
    </subcellularLocation>
</comment>
<dbReference type="InterPro" id="IPR059000">
    <property type="entry name" value="ATPase_P-type_domA"/>
</dbReference>
<keyword evidence="7" id="KW-1003">Cell membrane</keyword>
<dbReference type="Proteomes" id="UP000004191">
    <property type="component" value="Unassembled WGS sequence"/>
</dbReference>
<dbReference type="GO" id="GO:0016887">
    <property type="term" value="F:ATP hydrolysis activity"/>
    <property type="evidence" value="ECO:0007669"/>
    <property type="project" value="InterPro"/>
</dbReference>
<keyword evidence="13" id="KW-0460">Magnesium</keyword>
<keyword evidence="10 19" id="KW-0812">Transmembrane</keyword>
<dbReference type="InterPro" id="IPR050510">
    <property type="entry name" value="Cation_transp_ATPase_P-type"/>
</dbReference>
<comment type="function">
    <text evidence="1">Mediates magnesium influx to the cytosol.</text>
</comment>
<evidence type="ECO:0000313" key="21">
    <source>
        <dbReference type="EMBL" id="EHR31931.1"/>
    </source>
</evidence>
<dbReference type="eggNOG" id="COG0474">
    <property type="taxonomic scope" value="Bacteria"/>
</dbReference>
<proteinExistence type="inferred from homology"/>
<protein>
    <recommendedName>
        <fullName evidence="6">Magnesium-transporting ATPase, P-type 1</fullName>
        <ecNumber evidence="5">7.2.2.14</ecNumber>
    </recommendedName>
    <alternativeName>
        <fullName evidence="17">Mg(2+) transport ATPase, P-type 1</fullName>
    </alternativeName>
</protein>
<evidence type="ECO:0000256" key="10">
    <source>
        <dbReference type="ARBA" id="ARBA00022692"/>
    </source>
</evidence>
<dbReference type="GO" id="GO:0030007">
    <property type="term" value="P:intracellular potassium ion homeostasis"/>
    <property type="evidence" value="ECO:0007669"/>
    <property type="project" value="TreeGrafter"/>
</dbReference>
<dbReference type="PROSITE" id="PS00154">
    <property type="entry name" value="ATPASE_E1_E2"/>
    <property type="match status" value="1"/>
</dbReference>
<dbReference type="SUPFAM" id="SSF81665">
    <property type="entry name" value="Calcium ATPase, transmembrane domain M"/>
    <property type="match status" value="1"/>
</dbReference>
<evidence type="ECO:0000256" key="7">
    <source>
        <dbReference type="ARBA" id="ARBA00022475"/>
    </source>
</evidence>
<evidence type="ECO:0000256" key="5">
    <source>
        <dbReference type="ARBA" id="ARBA00012786"/>
    </source>
</evidence>
<dbReference type="InterPro" id="IPR008250">
    <property type="entry name" value="ATPase_P-typ_transduc_dom_A_sf"/>
</dbReference>
<keyword evidence="9" id="KW-0597">Phosphoprotein</keyword>
<dbReference type="GO" id="GO:0005391">
    <property type="term" value="F:P-type sodium:potassium-exchanging transporter activity"/>
    <property type="evidence" value="ECO:0007669"/>
    <property type="project" value="TreeGrafter"/>
</dbReference>